<organism evidence="1 2">
    <name type="scientific">Symbiochloris irregularis</name>
    <dbReference type="NCBI Taxonomy" id="706552"/>
    <lineage>
        <taxon>Eukaryota</taxon>
        <taxon>Viridiplantae</taxon>
        <taxon>Chlorophyta</taxon>
        <taxon>core chlorophytes</taxon>
        <taxon>Trebouxiophyceae</taxon>
        <taxon>Trebouxiales</taxon>
        <taxon>Trebouxiaceae</taxon>
        <taxon>Symbiochloris</taxon>
    </lineage>
</organism>
<accession>A0AAW1PMU9</accession>
<reference evidence="1 2" key="1">
    <citation type="journal article" date="2024" name="Nat. Commun.">
        <title>Phylogenomics reveals the evolutionary origins of lichenization in chlorophyte algae.</title>
        <authorList>
            <person name="Puginier C."/>
            <person name="Libourel C."/>
            <person name="Otte J."/>
            <person name="Skaloud P."/>
            <person name="Haon M."/>
            <person name="Grisel S."/>
            <person name="Petersen M."/>
            <person name="Berrin J.G."/>
            <person name="Delaux P.M."/>
            <person name="Dal Grande F."/>
            <person name="Keller J."/>
        </authorList>
    </citation>
    <scope>NUCLEOTIDE SEQUENCE [LARGE SCALE GENOMIC DNA]</scope>
    <source>
        <strain evidence="1 2">SAG 2036</strain>
    </source>
</reference>
<name>A0AAW1PMU9_9CHLO</name>
<keyword evidence="2" id="KW-1185">Reference proteome</keyword>
<protein>
    <recommendedName>
        <fullName evidence="3">F-box domain-containing protein</fullName>
    </recommendedName>
</protein>
<dbReference type="Proteomes" id="UP001465755">
    <property type="component" value="Unassembled WGS sequence"/>
</dbReference>
<proteinExistence type="predicted"/>
<evidence type="ECO:0000313" key="1">
    <source>
        <dbReference type="EMBL" id="KAK9810771.1"/>
    </source>
</evidence>
<dbReference type="EMBL" id="JALJOQ010000014">
    <property type="protein sequence ID" value="KAK9810771.1"/>
    <property type="molecule type" value="Genomic_DNA"/>
</dbReference>
<sequence>MSSSPALPPYAGDFVQHLEASFELQQALAWHMLPLLDLHSLAALACTCTGLRSLAYQRDELWRSAAASVLPPQQPIPTSRAATQHALQRRADIKRNIYESANPMDHSVKEIEIARYDHRVHAMHFSPADIAVQ</sequence>
<dbReference type="InterPro" id="IPR036047">
    <property type="entry name" value="F-box-like_dom_sf"/>
</dbReference>
<evidence type="ECO:0000313" key="2">
    <source>
        <dbReference type="Proteomes" id="UP001465755"/>
    </source>
</evidence>
<gene>
    <name evidence="1" type="ORF">WJX73_006124</name>
</gene>
<dbReference type="SUPFAM" id="SSF81383">
    <property type="entry name" value="F-box domain"/>
    <property type="match status" value="1"/>
</dbReference>
<comment type="caution">
    <text evidence="1">The sequence shown here is derived from an EMBL/GenBank/DDBJ whole genome shotgun (WGS) entry which is preliminary data.</text>
</comment>
<evidence type="ECO:0008006" key="3">
    <source>
        <dbReference type="Google" id="ProtNLM"/>
    </source>
</evidence>
<dbReference type="Gene3D" id="1.20.1280.50">
    <property type="match status" value="1"/>
</dbReference>
<dbReference type="AlphaFoldDB" id="A0AAW1PMU9"/>